<keyword evidence="1" id="KW-0560">Oxidoreductase</keyword>
<accession>A0A6J4SXK2</accession>
<evidence type="ECO:0000313" key="3">
    <source>
        <dbReference type="EMBL" id="CAA9508410.1"/>
    </source>
</evidence>
<proteinExistence type="predicted"/>
<dbReference type="Gene3D" id="3.40.50.720">
    <property type="entry name" value="NAD(P)-binding Rossmann-like Domain"/>
    <property type="match status" value="1"/>
</dbReference>
<dbReference type="GO" id="GO:0006740">
    <property type="term" value="P:NADPH regeneration"/>
    <property type="evidence" value="ECO:0007669"/>
    <property type="project" value="InterPro"/>
</dbReference>
<dbReference type="InterPro" id="IPR028939">
    <property type="entry name" value="P5C_Rdtase_cat_N"/>
</dbReference>
<dbReference type="AlphaFoldDB" id="A0A6J4SXK2"/>
<dbReference type="GO" id="GO:0015677">
    <property type="term" value="P:copper ion import"/>
    <property type="evidence" value="ECO:0007669"/>
    <property type="project" value="TreeGrafter"/>
</dbReference>
<gene>
    <name evidence="3" type="ORF">AVDCRST_MAG67-2573</name>
</gene>
<organism evidence="3">
    <name type="scientific">uncultured Solirubrobacteraceae bacterium</name>
    <dbReference type="NCBI Taxonomy" id="1162706"/>
    <lineage>
        <taxon>Bacteria</taxon>
        <taxon>Bacillati</taxon>
        <taxon>Actinomycetota</taxon>
        <taxon>Thermoleophilia</taxon>
        <taxon>Solirubrobacterales</taxon>
        <taxon>Solirubrobacteraceae</taxon>
        <taxon>environmental samples</taxon>
    </lineage>
</organism>
<dbReference type="GO" id="GO:0052851">
    <property type="term" value="F:ferric-chelate reductase (NADPH) activity"/>
    <property type="evidence" value="ECO:0007669"/>
    <property type="project" value="TreeGrafter"/>
</dbReference>
<evidence type="ECO:0000259" key="2">
    <source>
        <dbReference type="Pfam" id="PF03807"/>
    </source>
</evidence>
<reference evidence="3" key="1">
    <citation type="submission" date="2020-02" db="EMBL/GenBank/DDBJ databases">
        <authorList>
            <person name="Meier V. D."/>
        </authorList>
    </citation>
    <scope>NUCLEOTIDE SEQUENCE</scope>
    <source>
        <strain evidence="3">AVDCRST_MAG67</strain>
    </source>
</reference>
<dbReference type="GO" id="GO:0050661">
    <property type="term" value="F:NADP binding"/>
    <property type="evidence" value="ECO:0007669"/>
    <property type="project" value="InterPro"/>
</dbReference>
<dbReference type="Pfam" id="PF03807">
    <property type="entry name" value="F420_oxidored"/>
    <property type="match status" value="1"/>
</dbReference>
<sequence length="234" mass="24352">MLAAPLPEPVSIIGASGALGFGLAVRLARAGCAVTIGSRDAERAEQASVRARELVAGSVVCGLPNLIAAARNELVILCVPFRSQSETLNNLRDVLQPGQLVIDATVPLAAAVGGKATRILGVPQGSAAQQAQEMVPDGVTVLSALHTVSAALLRDLDHELGEDVLLCGDRRSDKRRAAALIESIDGLRCVDCGRLEMARVTESMTALMISVNARYKTRAGVKLTGLPADLWAAS</sequence>
<name>A0A6J4SXK2_9ACTN</name>
<dbReference type="GO" id="GO:0070967">
    <property type="term" value="F:coenzyme F420 binding"/>
    <property type="evidence" value="ECO:0007669"/>
    <property type="project" value="InterPro"/>
</dbReference>
<dbReference type="InterPro" id="IPR010185">
    <property type="entry name" value="NpdG"/>
</dbReference>
<dbReference type="InterPro" id="IPR051267">
    <property type="entry name" value="STEAP_metalloreductase"/>
</dbReference>
<dbReference type="GO" id="GO:0016651">
    <property type="term" value="F:oxidoreductase activity, acting on NAD(P)H"/>
    <property type="evidence" value="ECO:0007669"/>
    <property type="project" value="InterPro"/>
</dbReference>
<dbReference type="PANTHER" id="PTHR14239:SF0">
    <property type="entry name" value="F420-DEPENDENT NADP REDUCTASE"/>
    <property type="match status" value="1"/>
</dbReference>
<feature type="domain" description="Pyrroline-5-carboxylate reductase catalytic N-terminal" evidence="2">
    <location>
        <begin position="10"/>
        <end position="107"/>
    </location>
</feature>
<dbReference type="GO" id="GO:0005886">
    <property type="term" value="C:plasma membrane"/>
    <property type="evidence" value="ECO:0007669"/>
    <property type="project" value="TreeGrafter"/>
</dbReference>
<dbReference type="SUPFAM" id="SSF51735">
    <property type="entry name" value="NAD(P)-binding Rossmann-fold domains"/>
    <property type="match status" value="1"/>
</dbReference>
<dbReference type="PANTHER" id="PTHR14239">
    <property type="entry name" value="DUDULIN-RELATED"/>
    <property type="match status" value="1"/>
</dbReference>
<dbReference type="InterPro" id="IPR036291">
    <property type="entry name" value="NAD(P)-bd_dom_sf"/>
</dbReference>
<evidence type="ECO:0000256" key="1">
    <source>
        <dbReference type="ARBA" id="ARBA00023002"/>
    </source>
</evidence>
<dbReference type="NCBIfam" id="TIGR01915">
    <property type="entry name" value="npdG"/>
    <property type="match status" value="1"/>
</dbReference>
<protein>
    <recommendedName>
        <fullName evidence="2">Pyrroline-5-carboxylate reductase catalytic N-terminal domain-containing protein</fullName>
    </recommendedName>
</protein>
<dbReference type="EMBL" id="CADCVQ010000104">
    <property type="protein sequence ID" value="CAA9508410.1"/>
    <property type="molecule type" value="Genomic_DNA"/>
</dbReference>
<dbReference type="GO" id="GO:0008823">
    <property type="term" value="F:cupric reductase (NADH) activity"/>
    <property type="evidence" value="ECO:0007669"/>
    <property type="project" value="TreeGrafter"/>
</dbReference>